<evidence type="ECO:0000313" key="2">
    <source>
        <dbReference type="Proteomes" id="UP000326268"/>
    </source>
</evidence>
<accession>A0A5N7A117</accession>
<dbReference type="EMBL" id="ML737673">
    <property type="protein sequence ID" value="KAE8363547.1"/>
    <property type="molecule type" value="Genomic_DNA"/>
</dbReference>
<gene>
    <name evidence="1" type="ORF">BDV27DRAFT_158711</name>
</gene>
<dbReference type="GeneID" id="43657189"/>
<proteinExistence type="predicted"/>
<dbReference type="OrthoDB" id="4187532at2759"/>
<sequence length="249" mass="28394">MPAHPGSAEAWRAARARLRDEPPPRFPIVMTNFMTPQKVQEPADLPSLPEIGWTTTTGFDQEELDHLRRLQYCVFTGSGRFLHLKETTIGEKTMSEQPDENNLLRARFEDQRKRKFEKDKARKSKDSCSPWPVEAWQAAWAASAADVKREPRFPIIITDFLTPQNVKELAGLSSLPETKWTITTGFADKELDNPEELQYCIVNGYAQLDRVERGSIGKEVRVWCEGKKIITWSAHAEAQKIDGTKTTDH</sequence>
<dbReference type="RefSeq" id="XP_031926628.1">
    <property type="nucleotide sequence ID" value="XM_032072743.1"/>
</dbReference>
<evidence type="ECO:0000313" key="1">
    <source>
        <dbReference type="EMBL" id="KAE8363547.1"/>
    </source>
</evidence>
<dbReference type="Proteomes" id="UP000326268">
    <property type="component" value="Unassembled WGS sequence"/>
</dbReference>
<protein>
    <submittedName>
        <fullName evidence="1">Uncharacterized protein</fullName>
    </submittedName>
</protein>
<dbReference type="AlphaFoldDB" id="A0A5N7A117"/>
<organism evidence="1 2">
    <name type="scientific">Aspergillus caelatus</name>
    <dbReference type="NCBI Taxonomy" id="61420"/>
    <lineage>
        <taxon>Eukaryota</taxon>
        <taxon>Fungi</taxon>
        <taxon>Dikarya</taxon>
        <taxon>Ascomycota</taxon>
        <taxon>Pezizomycotina</taxon>
        <taxon>Eurotiomycetes</taxon>
        <taxon>Eurotiomycetidae</taxon>
        <taxon>Eurotiales</taxon>
        <taxon>Aspergillaceae</taxon>
        <taxon>Aspergillus</taxon>
        <taxon>Aspergillus subgen. Circumdati</taxon>
    </lineage>
</organism>
<reference evidence="1 2" key="1">
    <citation type="submission" date="2019-04" db="EMBL/GenBank/DDBJ databases">
        <title>Friends and foes A comparative genomics studyof 23 Aspergillus species from section Flavi.</title>
        <authorList>
            <consortium name="DOE Joint Genome Institute"/>
            <person name="Kjaerbolling I."/>
            <person name="Vesth T."/>
            <person name="Frisvad J.C."/>
            <person name="Nybo J.L."/>
            <person name="Theobald S."/>
            <person name="Kildgaard S."/>
            <person name="Isbrandt T."/>
            <person name="Kuo A."/>
            <person name="Sato A."/>
            <person name="Lyhne E.K."/>
            <person name="Kogle M.E."/>
            <person name="Wiebenga A."/>
            <person name="Kun R.S."/>
            <person name="Lubbers R.J."/>
            <person name="Makela M.R."/>
            <person name="Barry K."/>
            <person name="Chovatia M."/>
            <person name="Clum A."/>
            <person name="Daum C."/>
            <person name="Haridas S."/>
            <person name="He G."/>
            <person name="LaButti K."/>
            <person name="Lipzen A."/>
            <person name="Mondo S."/>
            <person name="Riley R."/>
            <person name="Salamov A."/>
            <person name="Simmons B.A."/>
            <person name="Magnuson J.K."/>
            <person name="Henrissat B."/>
            <person name="Mortensen U.H."/>
            <person name="Larsen T.O."/>
            <person name="Devries R.P."/>
            <person name="Grigoriev I.V."/>
            <person name="Machida M."/>
            <person name="Baker S.E."/>
            <person name="Andersen M.R."/>
        </authorList>
    </citation>
    <scope>NUCLEOTIDE SEQUENCE [LARGE SCALE GENOMIC DNA]</scope>
    <source>
        <strain evidence="1 2">CBS 763.97</strain>
    </source>
</reference>
<keyword evidence="2" id="KW-1185">Reference proteome</keyword>
<name>A0A5N7A117_9EURO</name>